<keyword evidence="1" id="KW-1133">Transmembrane helix</keyword>
<dbReference type="Proteomes" id="UP000578449">
    <property type="component" value="Unassembled WGS sequence"/>
</dbReference>
<keyword evidence="1" id="KW-0472">Membrane</keyword>
<organism evidence="2 3">
    <name type="scientific">Thermocatellispora tengchongensis</name>
    <dbReference type="NCBI Taxonomy" id="1073253"/>
    <lineage>
        <taxon>Bacteria</taxon>
        <taxon>Bacillati</taxon>
        <taxon>Actinomycetota</taxon>
        <taxon>Actinomycetes</taxon>
        <taxon>Streptosporangiales</taxon>
        <taxon>Streptosporangiaceae</taxon>
        <taxon>Thermocatellispora</taxon>
    </lineage>
</organism>
<sequence>MSKLTRTHILIILLVATASLGFLAYPNLKSAQHALEELLWILIGAVFTAFMIEGLLNRDLENRRAKESEFAFRTFVAVLLSRICSIRSEDHETLAAKAIGAVTSSSGEFATTVKQVANVLHTSQSVDASRYNALYISVGEELRRLSTDYIRVFARSEQEIVQSYLAITRIADRWIYFDALSDWAQEAIKGAGEGEHATLALKSVEAKEEVVSLTNETVHQLVELARRATRKGLRLKT</sequence>
<dbReference type="EMBL" id="JACHGN010000033">
    <property type="protein sequence ID" value="MBB5139853.1"/>
    <property type="molecule type" value="Genomic_DNA"/>
</dbReference>
<keyword evidence="3" id="KW-1185">Reference proteome</keyword>
<dbReference type="AlphaFoldDB" id="A0A840PP73"/>
<dbReference type="RefSeq" id="WP_185056662.1">
    <property type="nucleotide sequence ID" value="NZ_BAABIX010000041.1"/>
</dbReference>
<gene>
    <name evidence="2" type="ORF">HNP84_009617</name>
</gene>
<feature type="transmembrane region" description="Helical" evidence="1">
    <location>
        <begin position="7"/>
        <end position="26"/>
    </location>
</feature>
<name>A0A840PP73_9ACTN</name>
<accession>A0A840PP73</accession>
<evidence type="ECO:0000313" key="3">
    <source>
        <dbReference type="Proteomes" id="UP000578449"/>
    </source>
</evidence>
<comment type="caution">
    <text evidence="2">The sequence shown here is derived from an EMBL/GenBank/DDBJ whole genome shotgun (WGS) entry which is preliminary data.</text>
</comment>
<evidence type="ECO:0000313" key="2">
    <source>
        <dbReference type="EMBL" id="MBB5139853.1"/>
    </source>
</evidence>
<proteinExistence type="predicted"/>
<protein>
    <submittedName>
        <fullName evidence="2">Uncharacterized protein</fullName>
    </submittedName>
</protein>
<evidence type="ECO:0000256" key="1">
    <source>
        <dbReference type="SAM" id="Phobius"/>
    </source>
</evidence>
<keyword evidence="1" id="KW-0812">Transmembrane</keyword>
<reference evidence="2 3" key="1">
    <citation type="submission" date="2020-08" db="EMBL/GenBank/DDBJ databases">
        <title>Genomic Encyclopedia of Type Strains, Phase IV (KMG-IV): sequencing the most valuable type-strain genomes for metagenomic binning, comparative biology and taxonomic classification.</title>
        <authorList>
            <person name="Goeker M."/>
        </authorList>
    </citation>
    <scope>NUCLEOTIDE SEQUENCE [LARGE SCALE GENOMIC DNA]</scope>
    <source>
        <strain evidence="2 3">DSM 45615</strain>
    </source>
</reference>
<feature type="transmembrane region" description="Helical" evidence="1">
    <location>
        <begin position="38"/>
        <end position="56"/>
    </location>
</feature>